<dbReference type="AlphaFoldDB" id="A0A6C0HQR2"/>
<accession>A0A6C0HQR2</accession>
<evidence type="ECO:0000313" key="1">
    <source>
        <dbReference type="EMBL" id="QHT82455.1"/>
    </source>
</evidence>
<sequence length="534" mass="62194">MKYIENSPKLNISSDVNNDKVNLFIQFFIPPSHVRRNEINTCLKNNVKNTFISRIYLMNERIYTDQELGVRSEKIIQVLTPSRMNYSDVFNYCDSIKINGYIIIANADIFFNITLNNIFKSDVHLKPIMIAQLRYEYSRSPLKIKLYKNNVGSSQDAWIYHSNFNNRLANNAAFNFMLGTPGCDNHIAYLFKLLNFKLINDPAAIMCFHYHSSNIRTYSDAVRIPSPYLFVSHFGNKKMLVDVNFYEDNIYLHNYIKSRLDQNKKFIVPRIQAGAETVICSGLYYKKNVKHIIPTMKNNAGVSLTSWNSISIYRKKHLEAFINCEMYAGWSRNGCDRCYNYIKLSHDFIEYTICKNKRKLWAESVLEIYNFIKCDVVWTTALRGKRILIISAFVETMKTKIPVLEKIYGRDLFPECSFIFIKPPQLSGDCESRDWEIEFNLFCRELNSLKETYDVALLSMGGLGNLCANYIFTNHGKSAIYIGGVLSMYFGIYANRWIEEKGSILKMYMNEHWSRPESSEHYNGCNKVENGCYV</sequence>
<proteinExistence type="predicted"/>
<reference evidence="1" key="1">
    <citation type="journal article" date="2020" name="Nature">
        <title>Giant virus diversity and host interactions through global metagenomics.</title>
        <authorList>
            <person name="Schulz F."/>
            <person name="Roux S."/>
            <person name="Paez-Espino D."/>
            <person name="Jungbluth S."/>
            <person name="Walsh D.A."/>
            <person name="Denef V.J."/>
            <person name="McMahon K.D."/>
            <person name="Konstantinidis K.T."/>
            <person name="Eloe-Fadrosh E.A."/>
            <person name="Kyrpides N.C."/>
            <person name="Woyke T."/>
        </authorList>
    </citation>
    <scope>NUCLEOTIDE SEQUENCE</scope>
    <source>
        <strain evidence="1">GVMAG-M-3300023184-161</strain>
    </source>
</reference>
<dbReference type="EMBL" id="MN740001">
    <property type="protein sequence ID" value="QHT82455.1"/>
    <property type="molecule type" value="Genomic_DNA"/>
</dbReference>
<protein>
    <submittedName>
        <fullName evidence="1">Uncharacterized protein</fullName>
    </submittedName>
</protein>
<organism evidence="1">
    <name type="scientific">viral metagenome</name>
    <dbReference type="NCBI Taxonomy" id="1070528"/>
    <lineage>
        <taxon>unclassified sequences</taxon>
        <taxon>metagenomes</taxon>
        <taxon>organismal metagenomes</taxon>
    </lineage>
</organism>
<name>A0A6C0HQR2_9ZZZZ</name>